<feature type="transmembrane region" description="Helical" evidence="17">
    <location>
        <begin position="142"/>
        <end position="161"/>
    </location>
</feature>
<evidence type="ECO:0000256" key="6">
    <source>
        <dbReference type="ARBA" id="ARBA00022448"/>
    </source>
</evidence>
<dbReference type="InterPro" id="IPR000260">
    <property type="entry name" value="NADH4_N"/>
</dbReference>
<feature type="domain" description="NADH:ubiquinone oxidoreductase chain 4 N-terminal" evidence="19">
    <location>
        <begin position="1"/>
        <end position="103"/>
    </location>
</feature>
<keyword evidence="15 17" id="KW-0472">Membrane</keyword>
<feature type="transmembrane region" description="Helical" evidence="17">
    <location>
        <begin position="60"/>
        <end position="78"/>
    </location>
</feature>
<evidence type="ECO:0000256" key="16">
    <source>
        <dbReference type="ARBA" id="ARBA00049551"/>
    </source>
</evidence>
<evidence type="ECO:0000256" key="9">
    <source>
        <dbReference type="ARBA" id="ARBA00022967"/>
    </source>
</evidence>
<feature type="transmembrane region" description="Helical" evidence="17">
    <location>
        <begin position="215"/>
        <end position="234"/>
    </location>
</feature>
<feature type="transmembrane region" description="Helical" evidence="17">
    <location>
        <begin position="112"/>
        <end position="130"/>
    </location>
</feature>
<dbReference type="GO" id="GO:0031966">
    <property type="term" value="C:mitochondrial membrane"/>
    <property type="evidence" value="ECO:0007669"/>
    <property type="project" value="UniProtKB-SubCell"/>
</dbReference>
<dbReference type="PRINTS" id="PR01437">
    <property type="entry name" value="NUOXDRDTASE4"/>
</dbReference>
<evidence type="ECO:0000256" key="8">
    <source>
        <dbReference type="ARBA" id="ARBA00022692"/>
    </source>
</evidence>
<keyword evidence="8 17" id="KW-0812">Transmembrane</keyword>
<keyword evidence="10 17" id="KW-0249">Electron transport</keyword>
<keyword evidence="11 17" id="KW-1133">Transmembrane helix</keyword>
<keyword evidence="9" id="KW-1278">Translocase</keyword>
<evidence type="ECO:0000256" key="2">
    <source>
        <dbReference type="ARBA" id="ARBA00004225"/>
    </source>
</evidence>
<dbReference type="GO" id="GO:0003954">
    <property type="term" value="F:NADH dehydrogenase activity"/>
    <property type="evidence" value="ECO:0007669"/>
    <property type="project" value="TreeGrafter"/>
</dbReference>
<dbReference type="GO" id="GO:0015990">
    <property type="term" value="P:electron transport coupled proton transport"/>
    <property type="evidence" value="ECO:0007669"/>
    <property type="project" value="TreeGrafter"/>
</dbReference>
<reference evidence="20" key="1">
    <citation type="journal article" date="2019" name="Mitochondrial DNA Part B Resour">
        <title>Complete mitochondrial genome sequence of Tapinoma melanocephalum (Hymenoptera: Formicidae).</title>
        <authorList>
            <person name="Du Y."/>
            <person name="Song X."/>
            <person name="Yu H."/>
            <person name="Lu Z."/>
        </authorList>
    </citation>
    <scope>NUCLEOTIDE SEQUENCE</scope>
</reference>
<keyword evidence="13 17" id="KW-0830">Ubiquinone</keyword>
<dbReference type="Pfam" id="PF00361">
    <property type="entry name" value="Proton_antipo_M"/>
    <property type="match status" value="1"/>
</dbReference>
<keyword evidence="7 17" id="KW-0679">Respiratory chain</keyword>
<dbReference type="EMBL" id="MN397938">
    <property type="protein sequence ID" value="QHN89245.1"/>
    <property type="molecule type" value="Genomic_DNA"/>
</dbReference>
<comment type="function">
    <text evidence="1">Core subunit of the mitochondrial membrane respiratory chain NADH dehydrogenase (Complex I) that is believed to belong to the minimal assembly required for catalysis. Complex I functions in the transfer of electrons from NADH to the respiratory chain. The immediate electron acceptor for the enzyme is believed to be ubiquinone.</text>
</comment>
<feature type="transmembrane region" description="Helical" evidence="17">
    <location>
        <begin position="90"/>
        <end position="106"/>
    </location>
</feature>
<feature type="transmembrane region" description="Helical" evidence="17">
    <location>
        <begin position="246"/>
        <end position="268"/>
    </location>
</feature>
<feature type="domain" description="NADH:quinone oxidoreductase/Mrp antiporter transmembrane" evidence="18">
    <location>
        <begin position="105"/>
        <end position="389"/>
    </location>
</feature>
<evidence type="ECO:0000256" key="10">
    <source>
        <dbReference type="ARBA" id="ARBA00022982"/>
    </source>
</evidence>
<dbReference type="EC" id="7.1.1.2" evidence="4 17"/>
<dbReference type="GO" id="GO:0048039">
    <property type="term" value="F:ubiquinone binding"/>
    <property type="evidence" value="ECO:0007669"/>
    <property type="project" value="TreeGrafter"/>
</dbReference>
<dbReference type="InterPro" id="IPR003918">
    <property type="entry name" value="NADH_UbQ_OxRdtase"/>
</dbReference>
<dbReference type="PANTHER" id="PTHR43507:SF20">
    <property type="entry name" value="NADH-UBIQUINONE OXIDOREDUCTASE CHAIN 4"/>
    <property type="match status" value="1"/>
</dbReference>
<dbReference type="GO" id="GO:0042773">
    <property type="term" value="P:ATP synthesis coupled electron transport"/>
    <property type="evidence" value="ECO:0007669"/>
    <property type="project" value="InterPro"/>
</dbReference>
<dbReference type="AlphaFoldDB" id="A0A6B9VFQ3"/>
<comment type="catalytic activity">
    <reaction evidence="16 17">
        <text>a ubiquinone + NADH + 5 H(+)(in) = a ubiquinol + NAD(+) + 4 H(+)(out)</text>
        <dbReference type="Rhea" id="RHEA:29091"/>
        <dbReference type="Rhea" id="RHEA-COMP:9565"/>
        <dbReference type="Rhea" id="RHEA-COMP:9566"/>
        <dbReference type="ChEBI" id="CHEBI:15378"/>
        <dbReference type="ChEBI" id="CHEBI:16389"/>
        <dbReference type="ChEBI" id="CHEBI:17976"/>
        <dbReference type="ChEBI" id="CHEBI:57540"/>
        <dbReference type="ChEBI" id="CHEBI:57945"/>
        <dbReference type="EC" id="7.1.1.2"/>
    </reaction>
</comment>
<feature type="transmembrane region" description="Helical" evidence="17">
    <location>
        <begin position="300"/>
        <end position="320"/>
    </location>
</feature>
<keyword evidence="14 17" id="KW-0496">Mitochondrion</keyword>
<evidence type="ECO:0000259" key="19">
    <source>
        <dbReference type="Pfam" id="PF01059"/>
    </source>
</evidence>
<evidence type="ECO:0000259" key="18">
    <source>
        <dbReference type="Pfam" id="PF00361"/>
    </source>
</evidence>
<evidence type="ECO:0000256" key="12">
    <source>
        <dbReference type="ARBA" id="ARBA00023027"/>
    </source>
</evidence>
<evidence type="ECO:0000256" key="15">
    <source>
        <dbReference type="ARBA" id="ARBA00023136"/>
    </source>
</evidence>
<protein>
    <recommendedName>
        <fullName evidence="5 17">NADH-ubiquinone oxidoreductase chain 4</fullName>
        <ecNumber evidence="4 17">7.1.1.2</ecNumber>
    </recommendedName>
</protein>
<dbReference type="Pfam" id="PF01059">
    <property type="entry name" value="Oxidored_q5_N"/>
    <property type="match status" value="1"/>
</dbReference>
<evidence type="ECO:0000256" key="7">
    <source>
        <dbReference type="ARBA" id="ARBA00022660"/>
    </source>
</evidence>
<dbReference type="GO" id="GO:0008137">
    <property type="term" value="F:NADH dehydrogenase (ubiquinone) activity"/>
    <property type="evidence" value="ECO:0007669"/>
    <property type="project" value="UniProtKB-UniRule"/>
</dbReference>
<dbReference type="PANTHER" id="PTHR43507">
    <property type="entry name" value="NADH-UBIQUINONE OXIDOREDUCTASE CHAIN 4"/>
    <property type="match status" value="1"/>
</dbReference>
<accession>A0A6B9VFQ3</accession>
<comment type="subcellular location">
    <subcellularLocation>
        <location evidence="2 17">Mitochondrion membrane</location>
        <topology evidence="2 17">Multi-pass membrane protein</topology>
    </subcellularLocation>
</comment>
<geneLocation type="mitochondrion" evidence="20"/>
<name>A0A6B9VFQ3_9HYME</name>
<gene>
    <name evidence="20" type="primary">ND4</name>
</gene>
<evidence type="ECO:0000313" key="20">
    <source>
        <dbReference type="EMBL" id="QHN89245.1"/>
    </source>
</evidence>
<keyword evidence="12 17" id="KW-0520">NAD</keyword>
<dbReference type="InterPro" id="IPR001750">
    <property type="entry name" value="ND/Mrp_TM"/>
</dbReference>
<sequence>MMKFVLLMIFMNLMLINKIYISIFFNTLFIISFMFIFMYIDSGVIFSGVTMFYFGIDNYSYFMMVLSVWILGLMFMSLSMMENSVKLKMFIFMILLFMFILFFSSLSLMSFYFFFEISLIPTFFLIIYWGGNPERLTAGAYLMMYTLFISLPLLLYIFWLFMKLMSFSMILMVMEYSGVLFNFIDYLIFLGAFFIKMPIYMFHVWLPKAHVEAPVYGSMVLAAILLKLGTYGLIRVMMIFLKICVLYGYMIFSVSIVGSLVVSVVCMVQVDMKSLVAYSSVVHMNFLLLAMLSLMKVGFLSSYIMMVGHGLCSSGLFYMVNVYYMKSMSRIIFLNKGMMFLMPSYSMWWFLLCSSNFSFPLSMNFISELFMISVVISWELKMMLYMMVICFFSSAYSLYLFSYIQHGWQNLEEKFSLGLIKEFVVLILHVYPLMFILLNLVMFY</sequence>
<evidence type="ECO:0000256" key="13">
    <source>
        <dbReference type="ARBA" id="ARBA00023075"/>
    </source>
</evidence>
<feature type="transmembrane region" description="Helical" evidence="17">
    <location>
        <begin position="423"/>
        <end position="443"/>
    </location>
</feature>
<feature type="transmembrane region" description="Helical" evidence="17">
    <location>
        <begin position="383"/>
        <end position="403"/>
    </location>
</feature>
<evidence type="ECO:0000256" key="17">
    <source>
        <dbReference type="RuleBase" id="RU003297"/>
    </source>
</evidence>
<keyword evidence="6 17" id="KW-0813">Transport</keyword>
<evidence type="ECO:0000256" key="3">
    <source>
        <dbReference type="ARBA" id="ARBA00009025"/>
    </source>
</evidence>
<organism evidence="20">
    <name type="scientific">Tapinoma melanocephalum</name>
    <dbReference type="NCBI Taxonomy" id="219810"/>
    <lineage>
        <taxon>Eukaryota</taxon>
        <taxon>Metazoa</taxon>
        <taxon>Ecdysozoa</taxon>
        <taxon>Arthropoda</taxon>
        <taxon>Hexapoda</taxon>
        <taxon>Insecta</taxon>
        <taxon>Pterygota</taxon>
        <taxon>Neoptera</taxon>
        <taxon>Endopterygota</taxon>
        <taxon>Hymenoptera</taxon>
        <taxon>Apocrita</taxon>
        <taxon>Aculeata</taxon>
        <taxon>Formicoidea</taxon>
        <taxon>Formicidae</taxon>
        <taxon>Dolichoderinae</taxon>
        <taxon>Tapinoma</taxon>
    </lineage>
</organism>
<evidence type="ECO:0000256" key="11">
    <source>
        <dbReference type="ARBA" id="ARBA00022989"/>
    </source>
</evidence>
<evidence type="ECO:0000256" key="1">
    <source>
        <dbReference type="ARBA" id="ARBA00003257"/>
    </source>
</evidence>
<comment type="similarity">
    <text evidence="3 17">Belongs to the complex I subunit 4 family.</text>
</comment>
<feature type="transmembrane region" description="Helical" evidence="17">
    <location>
        <begin position="275"/>
        <end position="294"/>
    </location>
</feature>
<evidence type="ECO:0000256" key="4">
    <source>
        <dbReference type="ARBA" id="ARBA00012944"/>
    </source>
</evidence>
<comment type="function">
    <text evidence="17">Core subunit of the mitochondrial membrane respiratory chain NADH dehydrogenase (Complex I) which catalyzes electron transfer from NADH through the respiratory chain, using ubiquinone as an electron acceptor. Essential for the catalytic activity and assembly of complex I.</text>
</comment>
<evidence type="ECO:0000256" key="14">
    <source>
        <dbReference type="ARBA" id="ARBA00023128"/>
    </source>
</evidence>
<evidence type="ECO:0000256" key="5">
    <source>
        <dbReference type="ARBA" id="ARBA00021006"/>
    </source>
</evidence>
<feature type="transmembrane region" description="Helical" evidence="17">
    <location>
        <begin position="167"/>
        <end position="195"/>
    </location>
</feature>
<feature type="transmembrane region" description="Helical" evidence="17">
    <location>
        <begin position="20"/>
        <end position="40"/>
    </location>
</feature>
<proteinExistence type="inferred from homology"/>